<protein>
    <submittedName>
        <fullName evidence="3">VWFA domain-containing protein</fullName>
    </submittedName>
</protein>
<dbReference type="Gene3D" id="3.40.50.410">
    <property type="entry name" value="von Willebrand factor, type A domain"/>
    <property type="match status" value="1"/>
</dbReference>
<organism evidence="2 3">
    <name type="scientific">Acrobeloides nanus</name>
    <dbReference type="NCBI Taxonomy" id="290746"/>
    <lineage>
        <taxon>Eukaryota</taxon>
        <taxon>Metazoa</taxon>
        <taxon>Ecdysozoa</taxon>
        <taxon>Nematoda</taxon>
        <taxon>Chromadorea</taxon>
        <taxon>Rhabditida</taxon>
        <taxon>Tylenchina</taxon>
        <taxon>Cephalobomorpha</taxon>
        <taxon>Cephaloboidea</taxon>
        <taxon>Cephalobidae</taxon>
        <taxon>Acrobeloides</taxon>
    </lineage>
</organism>
<accession>A0A914DKP7</accession>
<evidence type="ECO:0000259" key="1">
    <source>
        <dbReference type="PROSITE" id="PS50234"/>
    </source>
</evidence>
<dbReference type="Pfam" id="PF00092">
    <property type="entry name" value="VWA"/>
    <property type="match status" value="1"/>
</dbReference>
<sequence>MVITCCLSSPSFSNKYSVKDVPGTLCSSNVTNAYVDIYLVFDLSSNTDANKLRQVTLSLASELSKLQIAQYNDQGEVWHRSRVSIITYASTANLVGNITQYNSLSEVTSALLSLQVSNDPSTYGLNA</sequence>
<dbReference type="InterPro" id="IPR002035">
    <property type="entry name" value="VWF_A"/>
</dbReference>
<dbReference type="SUPFAM" id="SSF53300">
    <property type="entry name" value="vWA-like"/>
    <property type="match status" value="1"/>
</dbReference>
<keyword evidence="2" id="KW-1185">Reference proteome</keyword>
<proteinExistence type="predicted"/>
<dbReference type="PROSITE" id="PS50234">
    <property type="entry name" value="VWFA"/>
    <property type="match status" value="1"/>
</dbReference>
<dbReference type="InterPro" id="IPR036465">
    <property type="entry name" value="vWFA_dom_sf"/>
</dbReference>
<dbReference type="Proteomes" id="UP000887540">
    <property type="component" value="Unplaced"/>
</dbReference>
<evidence type="ECO:0000313" key="2">
    <source>
        <dbReference type="Proteomes" id="UP000887540"/>
    </source>
</evidence>
<reference evidence="3" key="1">
    <citation type="submission" date="2022-11" db="UniProtKB">
        <authorList>
            <consortium name="WormBaseParasite"/>
        </authorList>
    </citation>
    <scope>IDENTIFICATION</scope>
</reference>
<evidence type="ECO:0000313" key="3">
    <source>
        <dbReference type="WBParaSite" id="ACRNAN_scaffold2817.g32586.t1"/>
    </source>
</evidence>
<name>A0A914DKP7_9BILA</name>
<dbReference type="WBParaSite" id="ACRNAN_scaffold2817.g32586.t1">
    <property type="protein sequence ID" value="ACRNAN_scaffold2817.g32586.t1"/>
    <property type="gene ID" value="ACRNAN_scaffold2817.g32586"/>
</dbReference>
<feature type="domain" description="VWFA" evidence="1">
    <location>
        <begin position="36"/>
        <end position="127"/>
    </location>
</feature>
<dbReference type="AlphaFoldDB" id="A0A914DKP7"/>